<evidence type="ECO:0000256" key="1">
    <source>
        <dbReference type="ARBA" id="ARBA00007749"/>
    </source>
</evidence>
<accession>A0A5N1J4V2</accession>
<dbReference type="GO" id="GO:0016787">
    <property type="term" value="F:hydrolase activity"/>
    <property type="evidence" value="ECO:0007669"/>
    <property type="project" value="UniProtKB-KW"/>
</dbReference>
<dbReference type="Proteomes" id="UP000326570">
    <property type="component" value="Unassembled WGS sequence"/>
</dbReference>
<sequence>MNLHVIDTGFFKLDGGAMFGVVPKTLWQRTNPADENNLCTWAMRCLLIEDGNRLILIDNGIGDKQDAKFFSHYYLHGDASLHGSLKKAGFSAEDITDVFLTHLHFDHCGGGVKYKKDGTGFELTFPNATYWSNKDHWKWATIPNAREKASFLKENILPMQESGHLKFIDPNEPSPIPQFDILYVDGHTDKMMLPVIPYKDRTLVYTADLLPSVGHLPLPYVMGYDTRPLLTLAEKEAFLNTAAANKYVLFFEHDSVNECCTVTETEKGVRLEKTFKLSEV</sequence>
<evidence type="ECO:0000256" key="4">
    <source>
        <dbReference type="ARBA" id="ARBA00022833"/>
    </source>
</evidence>
<gene>
    <name evidence="6" type="ORF">F0P94_02335</name>
</gene>
<keyword evidence="4" id="KW-0862">Zinc</keyword>
<proteinExistence type="inferred from homology"/>
<reference evidence="6 7" key="1">
    <citation type="submission" date="2019-09" db="EMBL/GenBank/DDBJ databases">
        <title>Genome sequence of Adhaeribacter sp. M2.</title>
        <authorList>
            <person name="Srinivasan S."/>
        </authorList>
    </citation>
    <scope>NUCLEOTIDE SEQUENCE [LARGE SCALE GENOMIC DNA]</scope>
    <source>
        <strain evidence="6 7">M2</strain>
    </source>
</reference>
<keyword evidence="2" id="KW-0479">Metal-binding</keyword>
<dbReference type="Pfam" id="PF00753">
    <property type="entry name" value="Lactamase_B"/>
    <property type="match status" value="1"/>
</dbReference>
<dbReference type="AlphaFoldDB" id="A0A5N1J4V2"/>
<comment type="similarity">
    <text evidence="1">Belongs to the metallo-beta-lactamase superfamily.</text>
</comment>
<dbReference type="InterPro" id="IPR001279">
    <property type="entry name" value="Metallo-B-lactamas"/>
</dbReference>
<organism evidence="6 7">
    <name type="scientific">Adhaeribacter soli</name>
    <dbReference type="NCBI Taxonomy" id="2607655"/>
    <lineage>
        <taxon>Bacteria</taxon>
        <taxon>Pseudomonadati</taxon>
        <taxon>Bacteroidota</taxon>
        <taxon>Cytophagia</taxon>
        <taxon>Cytophagales</taxon>
        <taxon>Hymenobacteraceae</taxon>
        <taxon>Adhaeribacter</taxon>
    </lineage>
</organism>
<dbReference type="InterPro" id="IPR051013">
    <property type="entry name" value="MBL_superfamily_lactonases"/>
</dbReference>
<keyword evidence="3 6" id="KW-0378">Hydrolase</keyword>
<dbReference type="CDD" id="cd16281">
    <property type="entry name" value="metallo-hydrolase-like_MBL-fold"/>
    <property type="match status" value="1"/>
</dbReference>
<name>A0A5N1J4V2_9BACT</name>
<evidence type="ECO:0000259" key="5">
    <source>
        <dbReference type="SMART" id="SM00849"/>
    </source>
</evidence>
<dbReference type="PANTHER" id="PTHR42978">
    <property type="entry name" value="QUORUM-QUENCHING LACTONASE YTNP-RELATED-RELATED"/>
    <property type="match status" value="1"/>
</dbReference>
<dbReference type="PANTHER" id="PTHR42978:SF6">
    <property type="entry name" value="QUORUM-QUENCHING LACTONASE YTNP-RELATED"/>
    <property type="match status" value="1"/>
</dbReference>
<dbReference type="RefSeq" id="WP_150902084.1">
    <property type="nucleotide sequence ID" value="NZ_VTWT01000001.1"/>
</dbReference>
<protein>
    <submittedName>
        <fullName evidence="6">MBL fold metallo-hydrolase</fullName>
    </submittedName>
</protein>
<dbReference type="SUPFAM" id="SSF56281">
    <property type="entry name" value="Metallo-hydrolase/oxidoreductase"/>
    <property type="match status" value="1"/>
</dbReference>
<feature type="domain" description="Metallo-beta-lactamase" evidence="5">
    <location>
        <begin position="42"/>
        <end position="253"/>
    </location>
</feature>
<evidence type="ECO:0000313" key="6">
    <source>
        <dbReference type="EMBL" id="KAA9345941.1"/>
    </source>
</evidence>
<evidence type="ECO:0000256" key="2">
    <source>
        <dbReference type="ARBA" id="ARBA00022723"/>
    </source>
</evidence>
<dbReference type="Gene3D" id="3.60.15.10">
    <property type="entry name" value="Ribonuclease Z/Hydroxyacylglutathione hydrolase-like"/>
    <property type="match status" value="1"/>
</dbReference>
<dbReference type="GO" id="GO:0046872">
    <property type="term" value="F:metal ion binding"/>
    <property type="evidence" value="ECO:0007669"/>
    <property type="project" value="UniProtKB-KW"/>
</dbReference>
<dbReference type="SMART" id="SM00849">
    <property type="entry name" value="Lactamase_B"/>
    <property type="match status" value="1"/>
</dbReference>
<dbReference type="InterPro" id="IPR036866">
    <property type="entry name" value="RibonucZ/Hydroxyglut_hydro"/>
</dbReference>
<keyword evidence="7" id="KW-1185">Reference proteome</keyword>
<dbReference type="EMBL" id="VTWT01000001">
    <property type="protein sequence ID" value="KAA9345941.1"/>
    <property type="molecule type" value="Genomic_DNA"/>
</dbReference>
<evidence type="ECO:0000256" key="3">
    <source>
        <dbReference type="ARBA" id="ARBA00022801"/>
    </source>
</evidence>
<comment type="caution">
    <text evidence="6">The sequence shown here is derived from an EMBL/GenBank/DDBJ whole genome shotgun (WGS) entry which is preliminary data.</text>
</comment>
<evidence type="ECO:0000313" key="7">
    <source>
        <dbReference type="Proteomes" id="UP000326570"/>
    </source>
</evidence>